<organism evidence="2 3">
    <name type="scientific">Anopheles quadriannulatus</name>
    <name type="common">Mosquito</name>
    <dbReference type="NCBI Taxonomy" id="34691"/>
    <lineage>
        <taxon>Eukaryota</taxon>
        <taxon>Metazoa</taxon>
        <taxon>Ecdysozoa</taxon>
        <taxon>Arthropoda</taxon>
        <taxon>Hexapoda</taxon>
        <taxon>Insecta</taxon>
        <taxon>Pterygota</taxon>
        <taxon>Neoptera</taxon>
        <taxon>Endopterygota</taxon>
        <taxon>Diptera</taxon>
        <taxon>Nematocera</taxon>
        <taxon>Culicoidea</taxon>
        <taxon>Culicidae</taxon>
        <taxon>Anophelinae</taxon>
        <taxon>Anopheles</taxon>
    </lineage>
</organism>
<keyword evidence="1" id="KW-0812">Transmembrane</keyword>
<keyword evidence="1" id="KW-1133">Transmembrane helix</keyword>
<protein>
    <submittedName>
        <fullName evidence="2">Uncharacterized protein</fullName>
    </submittedName>
</protein>
<proteinExistence type="predicted"/>
<name>A0A182XSI5_ANOQN</name>
<evidence type="ECO:0000313" key="3">
    <source>
        <dbReference type="Proteomes" id="UP000076407"/>
    </source>
</evidence>
<dbReference type="EnsemblMetazoa" id="AQUA014797-RA">
    <property type="protein sequence ID" value="AQUA014797-PA"/>
    <property type="gene ID" value="AQUA014797"/>
</dbReference>
<feature type="transmembrane region" description="Helical" evidence="1">
    <location>
        <begin position="216"/>
        <end position="240"/>
    </location>
</feature>
<dbReference type="AlphaFoldDB" id="A0A182XSI5"/>
<sequence>MSRGRESLSYLFMFFFLSGKHQKQTHAIKKKQSRKLKLLGWRPPNVHTNTRARARFQGVGEKLCENAKLAIAKKIANFGFSFLGPRFEAHHFHYLAPSCQWSPVRFLSLPLSLSLSLCSCAFPFTYGGPRARTRFALQHTGTGISRSSLIFPTVSNSAHTDTHRIHTHTQRASYGKPTPIHNARHVPRKEGGAFLSSQRARESGKTQPFEGCSLKLSFFFLLLLLTPLCAQPFSGILCCANTIESLFKKKTLHF</sequence>
<evidence type="ECO:0000313" key="2">
    <source>
        <dbReference type="EnsemblMetazoa" id="AQUA014797-PA"/>
    </source>
</evidence>
<keyword evidence="3" id="KW-1185">Reference proteome</keyword>
<dbReference type="VEuPathDB" id="VectorBase:AQUA014797"/>
<dbReference type="Proteomes" id="UP000076407">
    <property type="component" value="Unassembled WGS sequence"/>
</dbReference>
<evidence type="ECO:0000256" key="1">
    <source>
        <dbReference type="SAM" id="Phobius"/>
    </source>
</evidence>
<keyword evidence="1" id="KW-0472">Membrane</keyword>
<accession>A0A182XSI5</accession>
<reference evidence="2" key="1">
    <citation type="submission" date="2020-05" db="UniProtKB">
        <authorList>
            <consortium name="EnsemblMetazoa"/>
        </authorList>
    </citation>
    <scope>IDENTIFICATION</scope>
    <source>
        <strain evidence="2">SANGQUA</strain>
    </source>
</reference>